<proteinExistence type="predicted"/>
<sequence length="312" mass="32480">MRLVWSKPALLEWMGAIMAGARLRLLVWLMALAAILAGCTQGAGLPQSVTAPAQDAATAVPASSTPGANPAGDGTAPAPLPTSVPTAASAPAPAAAPAPSPSLAPAPTPAPAPQPFALDLYREGDFVPQYTFDWCVAASIQMAHNLIDATGGGTWADRAQQNELWEMARARSSDSFNGANPFGWAQVLTEAGMGPYRVVSIPGYEEALRTAASALTVTGRPVGLVMWSGRHAWVMSGFESSGDPRQFPAFSVTGIRVLDPLYPYGSGQWGPSPAPNALLTPEQLATQFVVREPRRWSSALPAGYLLVLPVGA</sequence>
<evidence type="ECO:0000313" key="3">
    <source>
        <dbReference type="Proteomes" id="UP001226577"/>
    </source>
</evidence>
<evidence type="ECO:0008006" key="4">
    <source>
        <dbReference type="Google" id="ProtNLM"/>
    </source>
</evidence>
<protein>
    <recommendedName>
        <fullName evidence="4">Peptidase C39-like domain-containing protein</fullName>
    </recommendedName>
</protein>
<feature type="compositionally biased region" description="Low complexity" evidence="1">
    <location>
        <begin position="75"/>
        <end position="93"/>
    </location>
</feature>
<gene>
    <name evidence="2" type="ORF">J2X98_000527</name>
</gene>
<evidence type="ECO:0000256" key="1">
    <source>
        <dbReference type="SAM" id="MobiDB-lite"/>
    </source>
</evidence>
<organism evidence="2 3">
    <name type="scientific">Pseudarthrobacter enclensis</name>
    <dbReference type="NCBI Taxonomy" id="993070"/>
    <lineage>
        <taxon>Bacteria</taxon>
        <taxon>Bacillati</taxon>
        <taxon>Actinomycetota</taxon>
        <taxon>Actinomycetes</taxon>
        <taxon>Micrococcales</taxon>
        <taxon>Micrococcaceae</taxon>
        <taxon>Pseudarthrobacter</taxon>
    </lineage>
</organism>
<keyword evidence="3" id="KW-1185">Reference proteome</keyword>
<name>A0ABT9RNZ5_9MICC</name>
<accession>A0ABT9RNZ5</accession>
<comment type="caution">
    <text evidence="2">The sequence shown here is derived from an EMBL/GenBank/DDBJ whole genome shotgun (WGS) entry which is preliminary data.</text>
</comment>
<dbReference type="Proteomes" id="UP001226577">
    <property type="component" value="Unassembled WGS sequence"/>
</dbReference>
<feature type="compositionally biased region" description="Pro residues" evidence="1">
    <location>
        <begin position="94"/>
        <end position="109"/>
    </location>
</feature>
<feature type="region of interest" description="Disordered" evidence="1">
    <location>
        <begin position="56"/>
        <end position="109"/>
    </location>
</feature>
<reference evidence="2 3" key="1">
    <citation type="submission" date="2023-07" db="EMBL/GenBank/DDBJ databases">
        <title>Sorghum-associated microbial communities from plants grown in Nebraska, USA.</title>
        <authorList>
            <person name="Schachtman D."/>
        </authorList>
    </citation>
    <scope>NUCLEOTIDE SEQUENCE [LARGE SCALE GENOMIC DNA]</scope>
    <source>
        <strain evidence="2 3">CC222</strain>
    </source>
</reference>
<dbReference type="EMBL" id="JAUSRE010000002">
    <property type="protein sequence ID" value="MDP9886957.1"/>
    <property type="molecule type" value="Genomic_DNA"/>
</dbReference>
<evidence type="ECO:0000313" key="2">
    <source>
        <dbReference type="EMBL" id="MDP9886957.1"/>
    </source>
</evidence>